<name>A0A0R2PLH6_9GAMM</name>
<protein>
    <recommendedName>
        <fullName evidence="8">Cytidylate kinase</fullName>
        <shortName evidence="8">CK</shortName>
        <ecNumber evidence="8">2.7.4.25</ecNumber>
    </recommendedName>
    <alternativeName>
        <fullName evidence="8">Cytidine monophosphate kinase</fullName>
        <shortName evidence="8">CMP kinase</shortName>
    </alternativeName>
</protein>
<gene>
    <name evidence="8" type="primary">cmk</name>
    <name evidence="10" type="ORF">ABR63_06325</name>
</gene>
<keyword evidence="4 8" id="KW-0418">Kinase</keyword>
<evidence type="ECO:0000313" key="10">
    <source>
        <dbReference type="EMBL" id="KRO38828.1"/>
    </source>
</evidence>
<comment type="catalytic activity">
    <reaction evidence="7 8">
        <text>CMP + ATP = CDP + ADP</text>
        <dbReference type="Rhea" id="RHEA:11600"/>
        <dbReference type="ChEBI" id="CHEBI:30616"/>
        <dbReference type="ChEBI" id="CHEBI:58069"/>
        <dbReference type="ChEBI" id="CHEBI:60377"/>
        <dbReference type="ChEBI" id="CHEBI:456216"/>
        <dbReference type="EC" id="2.7.4.25"/>
    </reaction>
</comment>
<dbReference type="InterPro" id="IPR027417">
    <property type="entry name" value="P-loop_NTPase"/>
</dbReference>
<sequence>MKNKKIITIDGPSASGKGLLAKELAKHLDFLLLDSGLLYRAYSYCFDQTQSHDKTMLLFSELTIEGVTGAMEVYEGVNNITQLLRHEKVAKSASKLSGLQETRENLIPFQRKLAGSIGLVADGRDMGTVVFPDAATKIFLVADVEVRAQRRFLELQNTDQGVNMRDLIEDIRLRDEADRTRELSPLVPAADSIEVNSSNLQPQEVVNKVLQIYKEQIKEI</sequence>
<dbReference type="GO" id="GO:0005524">
    <property type="term" value="F:ATP binding"/>
    <property type="evidence" value="ECO:0007669"/>
    <property type="project" value="UniProtKB-UniRule"/>
</dbReference>
<organism evidence="10 11">
    <name type="scientific">SAR86 cluster bacterium BACL1 MAG-120920-bin57</name>
    <dbReference type="NCBI Taxonomy" id="1655571"/>
    <lineage>
        <taxon>Bacteria</taxon>
        <taxon>Pseudomonadati</taxon>
        <taxon>Pseudomonadota</taxon>
        <taxon>Gammaproteobacteria</taxon>
        <taxon>SAR86 cluster</taxon>
    </lineage>
</organism>
<comment type="caution">
    <text evidence="10">The sequence shown here is derived from an EMBL/GenBank/DDBJ whole genome shotgun (WGS) entry which is preliminary data.</text>
</comment>
<keyword evidence="3 8" id="KW-0547">Nucleotide-binding</keyword>
<dbReference type="GO" id="GO:0005737">
    <property type="term" value="C:cytoplasm"/>
    <property type="evidence" value="ECO:0007669"/>
    <property type="project" value="UniProtKB-SubCell"/>
</dbReference>
<feature type="domain" description="Cytidylate kinase" evidence="9">
    <location>
        <begin position="7"/>
        <end position="214"/>
    </location>
</feature>
<dbReference type="AlphaFoldDB" id="A0A0R2PLH6"/>
<comment type="catalytic activity">
    <reaction evidence="6 8">
        <text>dCMP + ATP = dCDP + ADP</text>
        <dbReference type="Rhea" id="RHEA:25094"/>
        <dbReference type="ChEBI" id="CHEBI:30616"/>
        <dbReference type="ChEBI" id="CHEBI:57566"/>
        <dbReference type="ChEBI" id="CHEBI:58593"/>
        <dbReference type="ChEBI" id="CHEBI:456216"/>
        <dbReference type="EC" id="2.7.4.25"/>
    </reaction>
</comment>
<dbReference type="EC" id="2.7.4.25" evidence="8"/>
<accession>A0A0R2PLH6</accession>
<dbReference type="InterPro" id="IPR003136">
    <property type="entry name" value="Cytidylate_kin"/>
</dbReference>
<dbReference type="Proteomes" id="UP000050874">
    <property type="component" value="Unassembled WGS sequence"/>
</dbReference>
<evidence type="ECO:0000259" key="9">
    <source>
        <dbReference type="Pfam" id="PF02224"/>
    </source>
</evidence>
<evidence type="ECO:0000256" key="6">
    <source>
        <dbReference type="ARBA" id="ARBA00047615"/>
    </source>
</evidence>
<dbReference type="CDD" id="cd02020">
    <property type="entry name" value="CMPK"/>
    <property type="match status" value="1"/>
</dbReference>
<dbReference type="GO" id="GO:0036431">
    <property type="term" value="F:dCMP kinase activity"/>
    <property type="evidence" value="ECO:0007669"/>
    <property type="project" value="InterPro"/>
</dbReference>
<dbReference type="Pfam" id="PF02224">
    <property type="entry name" value="Cytidylate_kin"/>
    <property type="match status" value="1"/>
</dbReference>
<evidence type="ECO:0000256" key="8">
    <source>
        <dbReference type="HAMAP-Rule" id="MF_00238"/>
    </source>
</evidence>
<evidence type="ECO:0000256" key="1">
    <source>
        <dbReference type="ARBA" id="ARBA00009427"/>
    </source>
</evidence>
<dbReference type="EMBL" id="LIAV01000281">
    <property type="protein sequence ID" value="KRO38828.1"/>
    <property type="molecule type" value="Genomic_DNA"/>
</dbReference>
<evidence type="ECO:0000256" key="4">
    <source>
        <dbReference type="ARBA" id="ARBA00022777"/>
    </source>
</evidence>
<evidence type="ECO:0000256" key="3">
    <source>
        <dbReference type="ARBA" id="ARBA00022741"/>
    </source>
</evidence>
<dbReference type="GO" id="GO:0036430">
    <property type="term" value="F:CMP kinase activity"/>
    <property type="evidence" value="ECO:0007669"/>
    <property type="project" value="RHEA"/>
</dbReference>
<evidence type="ECO:0000313" key="11">
    <source>
        <dbReference type="Proteomes" id="UP000050874"/>
    </source>
</evidence>
<keyword evidence="8" id="KW-0963">Cytoplasm</keyword>
<proteinExistence type="inferred from homology"/>
<reference evidence="11" key="1">
    <citation type="submission" date="2015-10" db="EMBL/GenBank/DDBJ databases">
        <title>Metagenome-Assembled Genomes uncover a global brackish microbiome.</title>
        <authorList>
            <person name="Hugerth L.W."/>
            <person name="Larsson J."/>
            <person name="Alneberg J."/>
            <person name="Lindh M.V."/>
            <person name="Legrand C."/>
            <person name="Pinhassi J."/>
            <person name="Andersson A."/>
        </authorList>
    </citation>
    <scope>NUCLEOTIDE SEQUENCE [LARGE SCALE GENOMIC DNA]</scope>
</reference>
<dbReference type="GO" id="GO:0006220">
    <property type="term" value="P:pyrimidine nucleotide metabolic process"/>
    <property type="evidence" value="ECO:0007669"/>
    <property type="project" value="UniProtKB-UniRule"/>
</dbReference>
<dbReference type="SUPFAM" id="SSF52540">
    <property type="entry name" value="P-loop containing nucleoside triphosphate hydrolases"/>
    <property type="match status" value="1"/>
</dbReference>
<comment type="subcellular location">
    <subcellularLocation>
        <location evidence="8">Cytoplasm</location>
    </subcellularLocation>
</comment>
<evidence type="ECO:0000256" key="7">
    <source>
        <dbReference type="ARBA" id="ARBA00048478"/>
    </source>
</evidence>
<dbReference type="HAMAP" id="MF_00238">
    <property type="entry name" value="Cytidyl_kinase_type1"/>
    <property type="match status" value="1"/>
</dbReference>
<dbReference type="Gene3D" id="3.40.50.300">
    <property type="entry name" value="P-loop containing nucleotide triphosphate hydrolases"/>
    <property type="match status" value="1"/>
</dbReference>
<dbReference type="InterPro" id="IPR011994">
    <property type="entry name" value="Cytidylate_kinase_dom"/>
</dbReference>
<dbReference type="NCBIfam" id="TIGR00017">
    <property type="entry name" value="cmk"/>
    <property type="match status" value="1"/>
</dbReference>
<keyword evidence="2 8" id="KW-0808">Transferase</keyword>
<comment type="caution">
    <text evidence="8">Lacks conserved residue(s) required for the propagation of feature annotation.</text>
</comment>
<evidence type="ECO:0000256" key="5">
    <source>
        <dbReference type="ARBA" id="ARBA00022840"/>
    </source>
</evidence>
<comment type="similarity">
    <text evidence="1 8">Belongs to the cytidylate kinase family. Type 1 subfamily.</text>
</comment>
<evidence type="ECO:0000256" key="2">
    <source>
        <dbReference type="ARBA" id="ARBA00022679"/>
    </source>
</evidence>
<keyword evidence="5 8" id="KW-0067">ATP-binding</keyword>